<organism evidence="1 2">
    <name type="scientific">Pseudoduganella aquatica</name>
    <dbReference type="NCBI Taxonomy" id="2660641"/>
    <lineage>
        <taxon>Bacteria</taxon>
        <taxon>Pseudomonadati</taxon>
        <taxon>Pseudomonadota</taxon>
        <taxon>Betaproteobacteria</taxon>
        <taxon>Burkholderiales</taxon>
        <taxon>Oxalobacteraceae</taxon>
        <taxon>Telluria group</taxon>
        <taxon>Pseudoduganella</taxon>
    </lineage>
</organism>
<dbReference type="AlphaFoldDB" id="A0A7X4H7S2"/>
<name>A0A7X4H7S2_9BURK</name>
<dbReference type="RefSeq" id="WP_161070612.1">
    <property type="nucleotide sequence ID" value="NZ_CP086370.1"/>
</dbReference>
<comment type="caution">
    <text evidence="1">The sequence shown here is derived from an EMBL/GenBank/DDBJ whole genome shotgun (WGS) entry which is preliminary data.</text>
</comment>
<dbReference type="Proteomes" id="UP000450676">
    <property type="component" value="Unassembled WGS sequence"/>
</dbReference>
<proteinExistence type="predicted"/>
<dbReference type="EMBL" id="WWCU01000002">
    <property type="protein sequence ID" value="MYN06226.1"/>
    <property type="molecule type" value="Genomic_DNA"/>
</dbReference>
<protein>
    <submittedName>
        <fullName evidence="1">Uncharacterized protein</fullName>
    </submittedName>
</protein>
<accession>A0A7X4H7S2</accession>
<keyword evidence="2" id="KW-1185">Reference proteome</keyword>
<evidence type="ECO:0000313" key="2">
    <source>
        <dbReference type="Proteomes" id="UP000450676"/>
    </source>
</evidence>
<reference evidence="1 2" key="1">
    <citation type="submission" date="2019-12" db="EMBL/GenBank/DDBJ databases">
        <title>Novel species isolated from a subtropical stream in China.</title>
        <authorList>
            <person name="Lu H."/>
        </authorList>
    </citation>
    <scope>NUCLEOTIDE SEQUENCE [LARGE SCALE GENOMIC DNA]</scope>
    <source>
        <strain evidence="1 2">FT127W</strain>
    </source>
</reference>
<gene>
    <name evidence="1" type="ORF">GTP77_02620</name>
</gene>
<sequence>MNRNIHRSVLELKPTTLAELRAALVQARGYATYAMAFEEDMLPLGDDLRAPAIDLSICGRVEPDC</sequence>
<evidence type="ECO:0000313" key="1">
    <source>
        <dbReference type="EMBL" id="MYN06226.1"/>
    </source>
</evidence>